<feature type="binding site" evidence="8">
    <location>
        <position position="187"/>
    </location>
    <ligand>
        <name>ATP</name>
        <dbReference type="ChEBI" id="CHEBI:30616"/>
    </ligand>
</feature>
<dbReference type="EMBL" id="CP024962">
    <property type="protein sequence ID" value="ATZ16567.1"/>
    <property type="molecule type" value="Genomic_DNA"/>
</dbReference>
<keyword evidence="11" id="KW-1185">Reference proteome</keyword>
<dbReference type="GO" id="GO:0004830">
    <property type="term" value="F:tryptophan-tRNA ligase activity"/>
    <property type="evidence" value="ECO:0007669"/>
    <property type="project" value="UniProtKB-UniRule"/>
</dbReference>
<evidence type="ECO:0000256" key="7">
    <source>
        <dbReference type="ARBA" id="ARBA00049929"/>
    </source>
</evidence>
<dbReference type="PRINTS" id="PR01039">
    <property type="entry name" value="TRNASYNTHTRP"/>
</dbReference>
<sequence length="329" mass="37242">MKKRMITGITPSGKMTLGNYLGVVKNLIDWQDEYDLFVFIANLHAITLPQNPKQLKQNTEEIAALYLAAGLNPENVVIFKQSEVPAHSELGWLLNTQTSMGELSRMTQFKDKSQKLANKSSIPAGLFNYPTLMAADILLYEPDFVPVGVDQKQHVELARDLALRFNNKYGENFKVPEPLLTKNKIKIMDLQDPTKKMSKSSLNPKAVLYILDEPAIIRKKIASALTDSENVVRYDPENKPGVSNLMTIYALLKNTTPENIEHLWEGKNYKDFKDDVAEEIIAILEPIQKNYQEIKRSGKLETILNEGALRANRVAQKKVTKTRKKMGLN</sequence>
<name>A0A2K8NS14_9MOLU</name>
<dbReference type="OrthoDB" id="9801042at2"/>
<dbReference type="InterPro" id="IPR014729">
    <property type="entry name" value="Rossmann-like_a/b/a_fold"/>
</dbReference>
<dbReference type="GO" id="GO:0005829">
    <property type="term" value="C:cytosol"/>
    <property type="evidence" value="ECO:0007669"/>
    <property type="project" value="TreeGrafter"/>
</dbReference>
<dbReference type="Pfam" id="PF00579">
    <property type="entry name" value="tRNA-synt_1b"/>
    <property type="match status" value="1"/>
</dbReference>
<dbReference type="InterPro" id="IPR002305">
    <property type="entry name" value="aa-tRNA-synth_Ic"/>
</dbReference>
<dbReference type="GO" id="GO:0006436">
    <property type="term" value="P:tryptophanyl-tRNA aminoacylation"/>
    <property type="evidence" value="ECO:0007669"/>
    <property type="project" value="UniProtKB-UniRule"/>
</dbReference>
<feature type="binding site" evidence="8">
    <location>
        <begin position="18"/>
        <end position="19"/>
    </location>
    <ligand>
        <name>ATP</name>
        <dbReference type="ChEBI" id="CHEBI:30616"/>
    </ligand>
</feature>
<dbReference type="Gene3D" id="1.10.240.10">
    <property type="entry name" value="Tyrosyl-Transfer RNA Synthetase"/>
    <property type="match status" value="1"/>
</dbReference>
<keyword evidence="3 8" id="KW-0547">Nucleotide-binding</keyword>
<organism evidence="10 11">
    <name type="scientific">Entomoplasma freundtii</name>
    <dbReference type="NCBI Taxonomy" id="74700"/>
    <lineage>
        <taxon>Bacteria</taxon>
        <taxon>Bacillati</taxon>
        <taxon>Mycoplasmatota</taxon>
        <taxon>Mollicutes</taxon>
        <taxon>Entomoplasmatales</taxon>
        <taxon>Entomoplasmataceae</taxon>
        <taxon>Entomoplasma</taxon>
    </lineage>
</organism>
<protein>
    <recommendedName>
        <fullName evidence="8">Tryptophan--tRNA ligase</fullName>
        <ecNumber evidence="8">6.1.1.2</ecNumber>
    </recommendedName>
    <alternativeName>
        <fullName evidence="8">Tryptophanyl-tRNA synthetase</fullName>
        <shortName evidence="8">TrpRS</shortName>
    </alternativeName>
</protein>
<evidence type="ECO:0000256" key="8">
    <source>
        <dbReference type="HAMAP-Rule" id="MF_00140"/>
    </source>
</evidence>
<dbReference type="RefSeq" id="WP_100609603.1">
    <property type="nucleotide sequence ID" value="NZ_CP024962.1"/>
</dbReference>
<dbReference type="EC" id="6.1.1.2" evidence="8"/>
<feature type="binding site" evidence="8">
    <location>
        <begin position="148"/>
        <end position="150"/>
    </location>
    <ligand>
        <name>ATP</name>
        <dbReference type="ChEBI" id="CHEBI:30616"/>
    </ligand>
</feature>
<proteinExistence type="inferred from homology"/>
<keyword evidence="4 8" id="KW-0067">ATP-binding</keyword>
<evidence type="ECO:0000256" key="4">
    <source>
        <dbReference type="ARBA" id="ARBA00022840"/>
    </source>
</evidence>
<dbReference type="InterPro" id="IPR024109">
    <property type="entry name" value="Trp-tRNA-ligase_bac-type"/>
</dbReference>
<comment type="caution">
    <text evidence="8">Lacks conserved residue(s) required for the propagation of feature annotation.</text>
</comment>
<dbReference type="FunFam" id="1.10.240.10:FF:000002">
    <property type="entry name" value="Tryptophan--tRNA ligase"/>
    <property type="match status" value="1"/>
</dbReference>
<evidence type="ECO:0000256" key="2">
    <source>
        <dbReference type="ARBA" id="ARBA00022598"/>
    </source>
</evidence>
<comment type="subunit">
    <text evidence="8">Homodimer.</text>
</comment>
<dbReference type="InterPro" id="IPR002306">
    <property type="entry name" value="Trp-tRNA-ligase"/>
</dbReference>
<dbReference type="CDD" id="cd00806">
    <property type="entry name" value="TrpRS_core"/>
    <property type="match status" value="1"/>
</dbReference>
<keyword evidence="8" id="KW-0963">Cytoplasm</keyword>
<comment type="subcellular location">
    <subcellularLocation>
        <location evidence="8">Cytoplasm</location>
    </subcellularLocation>
</comment>
<evidence type="ECO:0000313" key="10">
    <source>
        <dbReference type="EMBL" id="ATZ16567.1"/>
    </source>
</evidence>
<dbReference type="KEGG" id="efr:EFREU_v1c05460"/>
<gene>
    <name evidence="8 10" type="primary">trpS</name>
    <name evidence="10" type="ORF">EFREU_v1c05460</name>
</gene>
<evidence type="ECO:0000313" key="11">
    <source>
        <dbReference type="Proteomes" id="UP000232222"/>
    </source>
</evidence>
<dbReference type="PANTHER" id="PTHR43766:SF1">
    <property type="entry name" value="TRYPTOPHAN--TRNA LIGASE, MITOCHONDRIAL"/>
    <property type="match status" value="1"/>
</dbReference>
<feature type="binding site" evidence="8">
    <location>
        <position position="136"/>
    </location>
    <ligand>
        <name>L-tryptophan</name>
        <dbReference type="ChEBI" id="CHEBI:57912"/>
    </ligand>
</feature>
<keyword evidence="6 8" id="KW-0030">Aminoacyl-tRNA synthetase</keyword>
<dbReference type="Proteomes" id="UP000232222">
    <property type="component" value="Chromosome"/>
</dbReference>
<keyword evidence="2 8" id="KW-0436">Ligase</keyword>
<dbReference type="PROSITE" id="PS00178">
    <property type="entry name" value="AA_TRNA_LIGASE_I"/>
    <property type="match status" value="1"/>
</dbReference>
<dbReference type="SUPFAM" id="SSF52374">
    <property type="entry name" value="Nucleotidylyl transferase"/>
    <property type="match status" value="1"/>
</dbReference>
<dbReference type="GO" id="GO:0005524">
    <property type="term" value="F:ATP binding"/>
    <property type="evidence" value="ECO:0007669"/>
    <property type="project" value="UniProtKB-UniRule"/>
</dbReference>
<feature type="short sequence motif" description="'KMSKS' region" evidence="8">
    <location>
        <begin position="196"/>
        <end position="200"/>
    </location>
</feature>
<dbReference type="Gene3D" id="3.40.50.620">
    <property type="entry name" value="HUPs"/>
    <property type="match status" value="1"/>
</dbReference>
<evidence type="ECO:0000256" key="1">
    <source>
        <dbReference type="ARBA" id="ARBA00005594"/>
    </source>
</evidence>
<dbReference type="HAMAP" id="MF_00140_B">
    <property type="entry name" value="Trp_tRNA_synth_B"/>
    <property type="match status" value="1"/>
</dbReference>
<dbReference type="PANTHER" id="PTHR43766">
    <property type="entry name" value="TRYPTOPHAN--TRNA LIGASE, MITOCHONDRIAL"/>
    <property type="match status" value="1"/>
</dbReference>
<evidence type="ECO:0000256" key="5">
    <source>
        <dbReference type="ARBA" id="ARBA00022917"/>
    </source>
</evidence>
<accession>A0A2K8NS14</accession>
<comment type="similarity">
    <text evidence="1 8 9">Belongs to the class-I aminoacyl-tRNA synthetase family.</text>
</comment>
<feature type="binding site" evidence="8">
    <location>
        <begin position="10"/>
        <end position="12"/>
    </location>
    <ligand>
        <name>ATP</name>
        <dbReference type="ChEBI" id="CHEBI:30616"/>
    </ligand>
</feature>
<evidence type="ECO:0000256" key="6">
    <source>
        <dbReference type="ARBA" id="ARBA00023146"/>
    </source>
</evidence>
<comment type="catalytic activity">
    <reaction evidence="7 8">
        <text>tRNA(Trp) + L-tryptophan + ATP = L-tryptophyl-tRNA(Trp) + AMP + diphosphate + H(+)</text>
        <dbReference type="Rhea" id="RHEA:24080"/>
        <dbReference type="Rhea" id="RHEA-COMP:9671"/>
        <dbReference type="Rhea" id="RHEA-COMP:9705"/>
        <dbReference type="ChEBI" id="CHEBI:15378"/>
        <dbReference type="ChEBI" id="CHEBI:30616"/>
        <dbReference type="ChEBI" id="CHEBI:33019"/>
        <dbReference type="ChEBI" id="CHEBI:57912"/>
        <dbReference type="ChEBI" id="CHEBI:78442"/>
        <dbReference type="ChEBI" id="CHEBI:78535"/>
        <dbReference type="ChEBI" id="CHEBI:456215"/>
        <dbReference type="EC" id="6.1.1.2"/>
    </reaction>
</comment>
<dbReference type="InterPro" id="IPR001412">
    <property type="entry name" value="aa-tRNA-synth_I_CS"/>
</dbReference>
<comment type="function">
    <text evidence="8">Catalyzes the attachment of tryptophan to tRNA(Trp).</text>
</comment>
<dbReference type="InterPro" id="IPR050203">
    <property type="entry name" value="Trp-tRNA_synthetase"/>
</dbReference>
<keyword evidence="5 8" id="KW-0648">Protein biosynthesis</keyword>
<feature type="binding site" evidence="8">
    <location>
        <begin position="196"/>
        <end position="200"/>
    </location>
    <ligand>
        <name>ATP</name>
        <dbReference type="ChEBI" id="CHEBI:30616"/>
    </ligand>
</feature>
<evidence type="ECO:0000256" key="9">
    <source>
        <dbReference type="RuleBase" id="RU363036"/>
    </source>
</evidence>
<reference evidence="10 11" key="1">
    <citation type="submission" date="2017-11" db="EMBL/GenBank/DDBJ databases">
        <title>Genome sequence of Entomoplasma freundtii BARC 318 (ATCC 51999).</title>
        <authorList>
            <person name="Lo W.-S."/>
            <person name="Gasparich G.E."/>
            <person name="Kuo C.-H."/>
        </authorList>
    </citation>
    <scope>NUCLEOTIDE SEQUENCE [LARGE SCALE GENOMIC DNA]</scope>
    <source>
        <strain evidence="10 11">BARC 318</strain>
    </source>
</reference>
<dbReference type="AlphaFoldDB" id="A0A2K8NS14"/>
<evidence type="ECO:0000256" key="3">
    <source>
        <dbReference type="ARBA" id="ARBA00022741"/>
    </source>
</evidence>
<dbReference type="NCBIfam" id="TIGR00233">
    <property type="entry name" value="trpS"/>
    <property type="match status" value="1"/>
</dbReference>